<keyword evidence="1" id="KW-1133">Transmembrane helix</keyword>
<keyword evidence="1" id="KW-0472">Membrane</keyword>
<sequence>MHPLTAWWAAHAADLAVERRLLRDYLATLTFTIGWWHWLMTTKPIRRDRLTLRVDAHVSTLRALCAPAVALDPRLAECDREAARFLATADTAPHEPDDVARLRDPLRRALDLLDDVEAEMLRPPGR</sequence>
<evidence type="ECO:0000313" key="2">
    <source>
        <dbReference type="EMBL" id="MDR7320964.1"/>
    </source>
</evidence>
<dbReference type="Proteomes" id="UP001183629">
    <property type="component" value="Unassembled WGS sequence"/>
</dbReference>
<keyword evidence="1" id="KW-0812">Transmembrane</keyword>
<dbReference type="EMBL" id="JAVDYC010000001">
    <property type="protein sequence ID" value="MDR7320964.1"/>
    <property type="molecule type" value="Genomic_DNA"/>
</dbReference>
<keyword evidence="3" id="KW-1185">Reference proteome</keyword>
<protein>
    <submittedName>
        <fullName evidence="2">Uncharacterized protein</fullName>
    </submittedName>
</protein>
<dbReference type="RefSeq" id="WP_310409688.1">
    <property type="nucleotide sequence ID" value="NZ_JAVDYC010000001.1"/>
</dbReference>
<dbReference type="AlphaFoldDB" id="A0AAE3ZLN9"/>
<reference evidence="2 3" key="1">
    <citation type="submission" date="2023-07" db="EMBL/GenBank/DDBJ databases">
        <title>Sequencing the genomes of 1000 actinobacteria strains.</title>
        <authorList>
            <person name="Klenk H.-P."/>
        </authorList>
    </citation>
    <scope>NUCLEOTIDE SEQUENCE [LARGE SCALE GENOMIC DNA]</scope>
    <source>
        <strain evidence="2 3">DSM 44711</strain>
    </source>
</reference>
<feature type="transmembrane region" description="Helical" evidence="1">
    <location>
        <begin position="22"/>
        <end position="39"/>
    </location>
</feature>
<evidence type="ECO:0000256" key="1">
    <source>
        <dbReference type="SAM" id="Phobius"/>
    </source>
</evidence>
<accession>A0AAE3ZLN9</accession>
<name>A0AAE3ZLN9_9ACTN</name>
<proteinExistence type="predicted"/>
<gene>
    <name evidence="2" type="ORF">J2S44_001214</name>
</gene>
<comment type="caution">
    <text evidence="2">The sequence shown here is derived from an EMBL/GenBank/DDBJ whole genome shotgun (WGS) entry which is preliminary data.</text>
</comment>
<organism evidence="2 3">
    <name type="scientific">Catenuloplanes niger</name>
    <dbReference type="NCBI Taxonomy" id="587534"/>
    <lineage>
        <taxon>Bacteria</taxon>
        <taxon>Bacillati</taxon>
        <taxon>Actinomycetota</taxon>
        <taxon>Actinomycetes</taxon>
        <taxon>Micromonosporales</taxon>
        <taxon>Micromonosporaceae</taxon>
        <taxon>Catenuloplanes</taxon>
    </lineage>
</organism>
<evidence type="ECO:0000313" key="3">
    <source>
        <dbReference type="Proteomes" id="UP001183629"/>
    </source>
</evidence>